<comment type="subcellular location">
    <subcellularLocation>
        <location evidence="2">Membrane</location>
        <topology evidence="2">Single-pass membrane protein</topology>
    </subcellularLocation>
</comment>
<reference evidence="14" key="2">
    <citation type="submission" date="2021-03" db="UniProtKB">
        <authorList>
            <consortium name="EnsemblPlants"/>
        </authorList>
    </citation>
    <scope>IDENTIFICATION</scope>
</reference>
<keyword evidence="8 13" id="KW-0560">Oxidoreductase</keyword>
<keyword evidence="9 12" id="KW-0408">Iron</keyword>
<sequence>MLFLLSSFIVASISIIYLFLNHKKNEPVNPPPGPKGLPIIGNLHQFDFKNPHLYFTKLANIYGPIFSFRIGNRSVVVVQSAKMAKEVLQVQDKNFCNKKVMVGRQRLSYNGLDVAFAPYGEYFREVKKIFVVHLLSSKRVETFASIRHEEVSRIIQKISSLSSENKVVNLSELLFRCASSTICRTAFGKRFENDEGIRSRFHDLLTEAQAMLAGFFISDYFPYFGWLDKLTGKYSKLEKTFKKMEEFYEEVIGEHLDLKKNKFERENMVDILLQLKKERCFSFELTLDHIKAMLMDIIVAGTDTSTAMVIWAMTMIIKNPDEMKKVQNELRNAIQNKGYIEDNDLSNLEYFKAVVKETFRLHPAAPLLVPRETMQDCTIEGFDIQSKTLLYVNVWATGRDPEIWKDPDSFKPERFLKSSINFLGQDFELIPFGAGRRICPGIHLGVASLEIMLANLLYFFDWKLPDSLRRDDIDTDVQLGLTMYKRNPLCLVANKYI</sequence>
<evidence type="ECO:0000313" key="14">
    <source>
        <dbReference type="EnsemblPlants" id="AUR62014396-RA:cds"/>
    </source>
</evidence>
<keyword evidence="15" id="KW-1185">Reference proteome</keyword>
<dbReference type="Gramene" id="AUR62014396-RA">
    <property type="protein sequence ID" value="AUR62014396-RA:cds"/>
    <property type="gene ID" value="AUR62014396"/>
</dbReference>
<dbReference type="InterPro" id="IPR036396">
    <property type="entry name" value="Cyt_P450_sf"/>
</dbReference>
<dbReference type="InterPro" id="IPR001128">
    <property type="entry name" value="Cyt_P450"/>
</dbReference>
<dbReference type="SUPFAM" id="SSF48264">
    <property type="entry name" value="Cytochrome P450"/>
    <property type="match status" value="1"/>
</dbReference>
<evidence type="ECO:0000256" key="8">
    <source>
        <dbReference type="ARBA" id="ARBA00023002"/>
    </source>
</evidence>
<keyword evidence="5" id="KW-0812">Transmembrane</keyword>
<organism evidence="14 15">
    <name type="scientific">Chenopodium quinoa</name>
    <name type="common">Quinoa</name>
    <dbReference type="NCBI Taxonomy" id="63459"/>
    <lineage>
        <taxon>Eukaryota</taxon>
        <taxon>Viridiplantae</taxon>
        <taxon>Streptophyta</taxon>
        <taxon>Embryophyta</taxon>
        <taxon>Tracheophyta</taxon>
        <taxon>Spermatophyta</taxon>
        <taxon>Magnoliopsida</taxon>
        <taxon>eudicotyledons</taxon>
        <taxon>Gunneridae</taxon>
        <taxon>Pentapetalae</taxon>
        <taxon>Caryophyllales</taxon>
        <taxon>Chenopodiaceae</taxon>
        <taxon>Chenopodioideae</taxon>
        <taxon>Atripliceae</taxon>
        <taxon>Chenopodium</taxon>
    </lineage>
</organism>
<evidence type="ECO:0000256" key="12">
    <source>
        <dbReference type="PIRSR" id="PIRSR602401-1"/>
    </source>
</evidence>
<dbReference type="GO" id="GO:0004497">
    <property type="term" value="F:monooxygenase activity"/>
    <property type="evidence" value="ECO:0007669"/>
    <property type="project" value="UniProtKB-KW"/>
</dbReference>
<gene>
    <name evidence="14" type="primary">LOC110724689</name>
</gene>
<dbReference type="RefSeq" id="XP_021759827.1">
    <property type="nucleotide sequence ID" value="XM_021904135.1"/>
</dbReference>
<evidence type="ECO:0008006" key="16">
    <source>
        <dbReference type="Google" id="ProtNLM"/>
    </source>
</evidence>
<keyword evidence="11" id="KW-0472">Membrane</keyword>
<name>A0A803LK99_CHEQI</name>
<accession>A0A803LK99</accession>
<dbReference type="PROSITE" id="PS00086">
    <property type="entry name" value="CYTOCHROME_P450"/>
    <property type="match status" value="1"/>
</dbReference>
<evidence type="ECO:0000256" key="6">
    <source>
        <dbReference type="ARBA" id="ARBA00022723"/>
    </source>
</evidence>
<dbReference type="GO" id="GO:0016020">
    <property type="term" value="C:membrane"/>
    <property type="evidence" value="ECO:0007669"/>
    <property type="project" value="UniProtKB-SubCell"/>
</dbReference>
<dbReference type="InterPro" id="IPR017972">
    <property type="entry name" value="Cyt_P450_CS"/>
</dbReference>
<evidence type="ECO:0000256" key="10">
    <source>
        <dbReference type="ARBA" id="ARBA00023033"/>
    </source>
</evidence>
<dbReference type="Gene3D" id="1.10.630.10">
    <property type="entry name" value="Cytochrome P450"/>
    <property type="match status" value="1"/>
</dbReference>
<dbReference type="GeneID" id="110724689"/>
<evidence type="ECO:0000256" key="2">
    <source>
        <dbReference type="ARBA" id="ARBA00004167"/>
    </source>
</evidence>
<dbReference type="PANTHER" id="PTHR47955:SF22">
    <property type="entry name" value="CYTOCHROME P450 83B1-LIKE"/>
    <property type="match status" value="1"/>
</dbReference>
<dbReference type="SMR" id="A0A803LK99"/>
<evidence type="ECO:0000256" key="7">
    <source>
        <dbReference type="ARBA" id="ARBA00022989"/>
    </source>
</evidence>
<comment type="similarity">
    <text evidence="3 13">Belongs to the cytochrome P450 family.</text>
</comment>
<evidence type="ECO:0000256" key="9">
    <source>
        <dbReference type="ARBA" id="ARBA00023004"/>
    </source>
</evidence>
<evidence type="ECO:0000256" key="11">
    <source>
        <dbReference type="ARBA" id="ARBA00023136"/>
    </source>
</evidence>
<reference evidence="14" key="1">
    <citation type="journal article" date="2017" name="Nature">
        <title>The genome of Chenopodium quinoa.</title>
        <authorList>
            <person name="Jarvis D.E."/>
            <person name="Ho Y.S."/>
            <person name="Lightfoot D.J."/>
            <person name="Schmoeckel S.M."/>
            <person name="Li B."/>
            <person name="Borm T.J.A."/>
            <person name="Ohyanagi H."/>
            <person name="Mineta K."/>
            <person name="Michell C.T."/>
            <person name="Saber N."/>
            <person name="Kharbatia N.M."/>
            <person name="Rupper R.R."/>
            <person name="Sharp A.R."/>
            <person name="Dally N."/>
            <person name="Boughton B.A."/>
            <person name="Woo Y.H."/>
            <person name="Gao G."/>
            <person name="Schijlen E.G.W.M."/>
            <person name="Guo X."/>
            <person name="Momin A.A."/>
            <person name="Negrao S."/>
            <person name="Al-Babili S."/>
            <person name="Gehring C."/>
            <person name="Roessner U."/>
            <person name="Jung C."/>
            <person name="Murphy K."/>
            <person name="Arold S.T."/>
            <person name="Gojobori T."/>
            <person name="van der Linden C.G."/>
            <person name="van Loo E.N."/>
            <person name="Jellen E.N."/>
            <person name="Maughan P.J."/>
            <person name="Tester M."/>
        </authorList>
    </citation>
    <scope>NUCLEOTIDE SEQUENCE [LARGE SCALE GENOMIC DNA]</scope>
    <source>
        <strain evidence="14">cv. PI 614886</strain>
    </source>
</reference>
<evidence type="ECO:0000256" key="13">
    <source>
        <dbReference type="RuleBase" id="RU000461"/>
    </source>
</evidence>
<dbReference type="OrthoDB" id="2789670at2759"/>
<dbReference type="OMA" id="YTDYIPL"/>
<evidence type="ECO:0000256" key="3">
    <source>
        <dbReference type="ARBA" id="ARBA00010617"/>
    </source>
</evidence>
<evidence type="ECO:0000313" key="15">
    <source>
        <dbReference type="Proteomes" id="UP000596660"/>
    </source>
</evidence>
<comment type="cofactor">
    <cofactor evidence="1 12">
        <name>heme</name>
        <dbReference type="ChEBI" id="CHEBI:30413"/>
    </cofactor>
</comment>
<dbReference type="GO" id="GO:0005506">
    <property type="term" value="F:iron ion binding"/>
    <property type="evidence" value="ECO:0007669"/>
    <property type="project" value="InterPro"/>
</dbReference>
<feature type="binding site" description="axial binding residue" evidence="12">
    <location>
        <position position="439"/>
    </location>
    <ligand>
        <name>heme</name>
        <dbReference type="ChEBI" id="CHEBI:30413"/>
    </ligand>
    <ligandPart>
        <name>Fe</name>
        <dbReference type="ChEBI" id="CHEBI:18248"/>
    </ligandPart>
</feature>
<dbReference type="KEGG" id="cqi:110724689"/>
<protein>
    <recommendedName>
        <fullName evidence="16">Cytochrome P450</fullName>
    </recommendedName>
</protein>
<keyword evidence="7" id="KW-1133">Transmembrane helix</keyword>
<dbReference type="Pfam" id="PF00067">
    <property type="entry name" value="p450"/>
    <property type="match status" value="1"/>
</dbReference>
<dbReference type="GO" id="GO:0016705">
    <property type="term" value="F:oxidoreductase activity, acting on paired donors, with incorporation or reduction of molecular oxygen"/>
    <property type="evidence" value="ECO:0007669"/>
    <property type="project" value="InterPro"/>
</dbReference>
<evidence type="ECO:0000256" key="4">
    <source>
        <dbReference type="ARBA" id="ARBA00022617"/>
    </source>
</evidence>
<dbReference type="AlphaFoldDB" id="A0A803LK99"/>
<dbReference type="Proteomes" id="UP000596660">
    <property type="component" value="Unplaced"/>
</dbReference>
<keyword evidence="6 12" id="KW-0479">Metal-binding</keyword>
<dbReference type="InterPro" id="IPR002401">
    <property type="entry name" value="Cyt_P450_E_grp-I"/>
</dbReference>
<keyword evidence="4 12" id="KW-0349">Heme</keyword>
<dbReference type="PANTHER" id="PTHR47955">
    <property type="entry name" value="CYTOCHROME P450 FAMILY 71 PROTEIN"/>
    <property type="match status" value="1"/>
</dbReference>
<dbReference type="FunFam" id="1.10.630.10:FF:000011">
    <property type="entry name" value="Cytochrome P450 83B1"/>
    <property type="match status" value="1"/>
</dbReference>
<dbReference type="PRINTS" id="PR00463">
    <property type="entry name" value="EP450I"/>
</dbReference>
<dbReference type="GO" id="GO:0020037">
    <property type="term" value="F:heme binding"/>
    <property type="evidence" value="ECO:0007669"/>
    <property type="project" value="InterPro"/>
</dbReference>
<keyword evidence="10 13" id="KW-0503">Monooxygenase</keyword>
<evidence type="ECO:0000256" key="1">
    <source>
        <dbReference type="ARBA" id="ARBA00001971"/>
    </source>
</evidence>
<evidence type="ECO:0000256" key="5">
    <source>
        <dbReference type="ARBA" id="ARBA00022692"/>
    </source>
</evidence>
<dbReference type="CDD" id="cd11072">
    <property type="entry name" value="CYP71-like"/>
    <property type="match status" value="1"/>
</dbReference>
<dbReference type="PRINTS" id="PR00385">
    <property type="entry name" value="P450"/>
</dbReference>
<proteinExistence type="inferred from homology"/>
<dbReference type="EnsemblPlants" id="AUR62014396-RA">
    <property type="protein sequence ID" value="AUR62014396-RA:cds"/>
    <property type="gene ID" value="AUR62014396"/>
</dbReference>